<evidence type="ECO:0000256" key="5">
    <source>
        <dbReference type="ARBA" id="ARBA00022695"/>
    </source>
</evidence>
<dbReference type="Proteomes" id="UP000515204">
    <property type="component" value="Unplaced"/>
</dbReference>
<keyword evidence="4" id="KW-0808">Transferase</keyword>
<dbReference type="SUPFAM" id="SSF64484">
    <property type="entry name" value="beta and beta-prime subunits of DNA dependent RNA-polymerase"/>
    <property type="match status" value="1"/>
</dbReference>
<keyword evidence="3" id="KW-0240">DNA-directed RNA polymerase</keyword>
<dbReference type="GeneID" id="106751502"/>
<protein>
    <recommendedName>
        <fullName evidence="2">DNA-directed RNA polymerase</fullName>
        <ecNumber evidence="2">2.7.7.6</ecNumber>
    </recommendedName>
</protein>
<dbReference type="GO" id="GO:0000428">
    <property type="term" value="C:DNA-directed RNA polymerase complex"/>
    <property type="evidence" value="ECO:0007669"/>
    <property type="project" value="UniProtKB-KW"/>
</dbReference>
<gene>
    <name evidence="9" type="primary">LOC106751502</name>
</gene>
<dbReference type="EC" id="2.7.7.6" evidence="2"/>
<keyword evidence="6" id="KW-0804">Transcription</keyword>
<reference evidence="9" key="1">
    <citation type="submission" date="2025-08" db="UniProtKB">
        <authorList>
            <consortium name="RefSeq"/>
        </authorList>
    </citation>
    <scope>IDENTIFICATION</scope>
</reference>
<comment type="similarity">
    <text evidence="1">Belongs to the RNA polymerase beta chain family.</text>
</comment>
<dbReference type="OrthoDB" id="10248617at2759"/>
<dbReference type="InterPro" id="IPR007120">
    <property type="entry name" value="DNA-dir_RNAP_su2_dom"/>
</dbReference>
<dbReference type="GO" id="GO:0003899">
    <property type="term" value="F:DNA-directed RNA polymerase activity"/>
    <property type="evidence" value="ECO:0007669"/>
    <property type="project" value="UniProtKB-EC"/>
</dbReference>
<dbReference type="PANTHER" id="PTHR20856">
    <property type="entry name" value="DNA-DIRECTED RNA POLYMERASE I SUBUNIT 2"/>
    <property type="match status" value="1"/>
</dbReference>
<evidence type="ECO:0000259" key="7">
    <source>
        <dbReference type="Pfam" id="PF00562"/>
    </source>
</evidence>
<evidence type="ECO:0000256" key="2">
    <source>
        <dbReference type="ARBA" id="ARBA00012418"/>
    </source>
</evidence>
<evidence type="ECO:0000313" key="8">
    <source>
        <dbReference type="Proteomes" id="UP000515204"/>
    </source>
</evidence>
<dbReference type="RefSeq" id="XP_014487886.1">
    <property type="nucleotide sequence ID" value="XM_014632400.1"/>
</dbReference>
<keyword evidence="5" id="KW-0548">Nucleotidyltransferase</keyword>
<organism evidence="8 9">
    <name type="scientific">Dinoponera quadriceps</name>
    <name type="common">South American ant</name>
    <dbReference type="NCBI Taxonomy" id="609295"/>
    <lineage>
        <taxon>Eukaryota</taxon>
        <taxon>Metazoa</taxon>
        <taxon>Ecdysozoa</taxon>
        <taxon>Arthropoda</taxon>
        <taxon>Hexapoda</taxon>
        <taxon>Insecta</taxon>
        <taxon>Pterygota</taxon>
        <taxon>Neoptera</taxon>
        <taxon>Endopterygota</taxon>
        <taxon>Hymenoptera</taxon>
        <taxon>Apocrita</taxon>
        <taxon>Aculeata</taxon>
        <taxon>Formicoidea</taxon>
        <taxon>Formicidae</taxon>
        <taxon>Ponerinae</taxon>
        <taxon>Ponerini</taxon>
        <taxon>Dinoponera</taxon>
    </lineage>
</organism>
<dbReference type="Pfam" id="PF00562">
    <property type="entry name" value="RNA_pol_Rpb2_6"/>
    <property type="match status" value="1"/>
</dbReference>
<dbReference type="GO" id="GO:0032549">
    <property type="term" value="F:ribonucleoside binding"/>
    <property type="evidence" value="ECO:0007669"/>
    <property type="project" value="InterPro"/>
</dbReference>
<dbReference type="Gene3D" id="2.40.50.150">
    <property type="match status" value="1"/>
</dbReference>
<evidence type="ECO:0000313" key="9">
    <source>
        <dbReference type="RefSeq" id="XP_014487886.1"/>
    </source>
</evidence>
<dbReference type="KEGG" id="dqu:106751502"/>
<dbReference type="GO" id="GO:0003677">
    <property type="term" value="F:DNA binding"/>
    <property type="evidence" value="ECO:0007669"/>
    <property type="project" value="InterPro"/>
</dbReference>
<dbReference type="GO" id="GO:0006351">
    <property type="term" value="P:DNA-templated transcription"/>
    <property type="evidence" value="ECO:0007669"/>
    <property type="project" value="InterPro"/>
</dbReference>
<evidence type="ECO:0000256" key="3">
    <source>
        <dbReference type="ARBA" id="ARBA00022478"/>
    </source>
</evidence>
<sequence>MEDAMVINKAAYDRGLAHGMIYKSEFVDLKDQRSYFARNPEKPEYADILDTDGLPILGARIKENDVYYCYYDADQSIYITGKYHSKEDAYIDNVKLCGTLNSKNARRACITFRIPVSAIFPLILTFCT</sequence>
<evidence type="ECO:0000256" key="4">
    <source>
        <dbReference type="ARBA" id="ARBA00022679"/>
    </source>
</evidence>
<dbReference type="AlphaFoldDB" id="A0A6P3YA41"/>
<name>A0A6P3YA41_DINQU</name>
<evidence type="ECO:0000256" key="1">
    <source>
        <dbReference type="ARBA" id="ARBA00006835"/>
    </source>
</evidence>
<feature type="domain" description="DNA-directed RNA polymerase subunit 2 hybrid-binding" evidence="7">
    <location>
        <begin position="1"/>
        <end position="94"/>
    </location>
</feature>
<accession>A0A6P3YA41</accession>
<keyword evidence="8" id="KW-1185">Reference proteome</keyword>
<dbReference type="InterPro" id="IPR014724">
    <property type="entry name" value="RNA_pol_RPB2_OB-fold"/>
</dbReference>
<dbReference type="InterPro" id="IPR015712">
    <property type="entry name" value="DNA-dir_RNA_pol_su2"/>
</dbReference>
<proteinExistence type="inferred from homology"/>
<evidence type="ECO:0000256" key="6">
    <source>
        <dbReference type="ARBA" id="ARBA00023163"/>
    </source>
</evidence>